<evidence type="ECO:0000313" key="8">
    <source>
        <dbReference type="Proteomes" id="UP001161160"/>
    </source>
</evidence>
<dbReference type="EMBL" id="JARXYA010000005">
    <property type="protein sequence ID" value="MDH6503847.1"/>
    <property type="molecule type" value="Genomic_DNA"/>
</dbReference>
<gene>
    <name evidence="7" type="ORF">M2127_001151</name>
</gene>
<evidence type="ECO:0000313" key="7">
    <source>
        <dbReference type="EMBL" id="MDH6503847.1"/>
    </source>
</evidence>
<keyword evidence="1" id="KW-0813">Transport</keyword>
<keyword evidence="4" id="KW-0547">Nucleotide-binding</keyword>
<dbReference type="PANTHER" id="PTHR42711">
    <property type="entry name" value="ABC TRANSPORTER ATP-BINDING PROTEIN"/>
    <property type="match status" value="1"/>
</dbReference>
<proteinExistence type="predicted"/>
<dbReference type="InterPro" id="IPR027417">
    <property type="entry name" value="P-loop_NTPase"/>
</dbReference>
<dbReference type="SUPFAM" id="SSF52540">
    <property type="entry name" value="P-loop containing nucleoside triphosphate hydrolases"/>
    <property type="match status" value="1"/>
</dbReference>
<name>A0AA43S5W9_9BURK</name>
<protein>
    <submittedName>
        <fullName evidence="7">ABC-2 type transport system ATP-binding protein</fullName>
    </submittedName>
</protein>
<feature type="domain" description="ABC transporter" evidence="6">
    <location>
        <begin position="5"/>
        <end position="234"/>
    </location>
</feature>
<dbReference type="CDD" id="cd03263">
    <property type="entry name" value="ABC_subfamily_A"/>
    <property type="match status" value="1"/>
</dbReference>
<evidence type="ECO:0000256" key="2">
    <source>
        <dbReference type="ARBA" id="ARBA00022475"/>
    </source>
</evidence>
<dbReference type="InterPro" id="IPR017871">
    <property type="entry name" value="ABC_transporter-like_CS"/>
</dbReference>
<evidence type="ECO:0000259" key="6">
    <source>
        <dbReference type="PROSITE" id="PS50893"/>
    </source>
</evidence>
<evidence type="ECO:0000256" key="4">
    <source>
        <dbReference type="ARBA" id="ARBA00022741"/>
    </source>
</evidence>
<dbReference type="RefSeq" id="WP_076023533.1">
    <property type="nucleotide sequence ID" value="NZ_JARXVV010000007.1"/>
</dbReference>
<comment type="caution">
    <text evidence="7">The sequence shown here is derived from an EMBL/GenBank/DDBJ whole genome shotgun (WGS) entry which is preliminary data.</text>
</comment>
<dbReference type="PANTHER" id="PTHR42711:SF10">
    <property type="entry name" value="ABC TRANSPORTER ATP-BINDING PROTEIN"/>
    <property type="match status" value="1"/>
</dbReference>
<organism evidence="7 8">
    <name type="scientific">Polynucleobacter sphagniphilus</name>
    <dbReference type="NCBI Taxonomy" id="1743169"/>
    <lineage>
        <taxon>Bacteria</taxon>
        <taxon>Pseudomonadati</taxon>
        <taxon>Pseudomonadota</taxon>
        <taxon>Betaproteobacteria</taxon>
        <taxon>Burkholderiales</taxon>
        <taxon>Burkholderiaceae</taxon>
        <taxon>Polynucleobacter</taxon>
    </lineage>
</organism>
<accession>A0AA43S5W9</accession>
<evidence type="ECO:0000256" key="1">
    <source>
        <dbReference type="ARBA" id="ARBA00022448"/>
    </source>
</evidence>
<dbReference type="Proteomes" id="UP001161160">
    <property type="component" value="Unassembled WGS sequence"/>
</dbReference>
<keyword evidence="8" id="KW-1185">Reference proteome</keyword>
<evidence type="ECO:0000256" key="5">
    <source>
        <dbReference type="ARBA" id="ARBA00022840"/>
    </source>
</evidence>
<dbReference type="PROSITE" id="PS50893">
    <property type="entry name" value="ABC_TRANSPORTER_2"/>
    <property type="match status" value="1"/>
</dbReference>
<dbReference type="GO" id="GO:0016887">
    <property type="term" value="F:ATP hydrolysis activity"/>
    <property type="evidence" value="ECO:0007669"/>
    <property type="project" value="InterPro"/>
</dbReference>
<keyword evidence="3" id="KW-0997">Cell inner membrane</keyword>
<keyword evidence="5 7" id="KW-0067">ATP-binding</keyword>
<dbReference type="AlphaFoldDB" id="A0AA43S5W9"/>
<dbReference type="InterPro" id="IPR050763">
    <property type="entry name" value="ABC_transporter_ATP-binding"/>
</dbReference>
<keyword evidence="3" id="KW-0472">Membrane</keyword>
<sequence length="313" mass="34612">MNQILSISHLSKIYQSGFQALKDINLEIAKGEIFALLGQNGAGKTTLISIICGIVNPSSGRVLVDGKNIIGNYKEARSLIGLVPQELSTDSFETVWNTVVFSRGLYGKPANPALIEKILKDLSLWEKRNNKIMTLSGGMKRRLMIAKALSHEPKILFLDEPTAGVDVSLRRDMWELVRDLKNNGTTVILTTHYIEEAEEMADRIGIIRKGELILVKEKLALMKQLGKKELILQLPFPLESIPSGLDIPGLSLSTDKFELTYTYDANSEQMGIGEVLRRLSEGGITFKDLHTKQSSLEEIFVNLVNAGASSNES</sequence>
<dbReference type="GO" id="GO:0005524">
    <property type="term" value="F:ATP binding"/>
    <property type="evidence" value="ECO:0007669"/>
    <property type="project" value="UniProtKB-KW"/>
</dbReference>
<dbReference type="InterPro" id="IPR003593">
    <property type="entry name" value="AAA+_ATPase"/>
</dbReference>
<dbReference type="PROSITE" id="PS00211">
    <property type="entry name" value="ABC_TRANSPORTER_1"/>
    <property type="match status" value="1"/>
</dbReference>
<dbReference type="Gene3D" id="3.40.50.300">
    <property type="entry name" value="P-loop containing nucleotide triphosphate hydrolases"/>
    <property type="match status" value="1"/>
</dbReference>
<evidence type="ECO:0000256" key="3">
    <source>
        <dbReference type="ARBA" id="ARBA00022519"/>
    </source>
</evidence>
<dbReference type="Pfam" id="PF00005">
    <property type="entry name" value="ABC_tran"/>
    <property type="match status" value="1"/>
</dbReference>
<dbReference type="InterPro" id="IPR003439">
    <property type="entry name" value="ABC_transporter-like_ATP-bd"/>
</dbReference>
<keyword evidence="2" id="KW-1003">Cell membrane</keyword>
<dbReference type="GeneID" id="83596041"/>
<dbReference type="SMART" id="SM00382">
    <property type="entry name" value="AAA"/>
    <property type="match status" value="1"/>
</dbReference>
<reference evidence="7" key="1">
    <citation type="submission" date="2023-04" db="EMBL/GenBank/DDBJ databases">
        <title>Genome Encyclopedia of Bacteria and Archaea VI: Functional Genomics of Type Strains.</title>
        <authorList>
            <person name="Whitman W."/>
        </authorList>
    </citation>
    <scope>NUCLEOTIDE SEQUENCE</scope>
    <source>
        <strain evidence="7">Enz.4-51</strain>
    </source>
</reference>